<evidence type="ECO:0000259" key="10">
    <source>
        <dbReference type="Pfam" id="PF06594"/>
    </source>
</evidence>
<dbReference type="Gene3D" id="2.150.10.10">
    <property type="entry name" value="Serralysin-like metalloprotease, C-terminal"/>
    <property type="match status" value="20"/>
</dbReference>
<feature type="domain" description="Haemolysin-type calcium binding-related" evidence="10">
    <location>
        <begin position="1886"/>
        <end position="1924"/>
    </location>
</feature>
<dbReference type="InterPro" id="IPR001343">
    <property type="entry name" value="Hemolysn_Ca-bd"/>
</dbReference>
<dbReference type="InterPro" id="IPR011049">
    <property type="entry name" value="Serralysin-like_metalloprot_C"/>
</dbReference>
<keyword evidence="6" id="KW-0106">Calcium</keyword>
<dbReference type="InterPro" id="IPR018511">
    <property type="entry name" value="Hemolysin-typ_Ca-bd_CS"/>
</dbReference>
<keyword evidence="7" id="KW-0843">Virulence</keyword>
<dbReference type="Proteomes" id="UP001462640">
    <property type="component" value="Unassembled WGS sequence"/>
</dbReference>
<keyword evidence="5" id="KW-0677">Repeat</keyword>
<feature type="domain" description="Haemolysin-type calcium binding-related" evidence="10">
    <location>
        <begin position="3326"/>
        <end position="3365"/>
    </location>
</feature>
<feature type="compositionally biased region" description="Gly residues" evidence="9">
    <location>
        <begin position="1970"/>
        <end position="2000"/>
    </location>
</feature>
<evidence type="ECO:0000313" key="12">
    <source>
        <dbReference type="Proteomes" id="UP001462640"/>
    </source>
</evidence>
<feature type="region of interest" description="Disordered" evidence="9">
    <location>
        <begin position="1955"/>
        <end position="2019"/>
    </location>
</feature>
<gene>
    <name evidence="11" type="ORF">ABDJ40_07310</name>
</gene>
<keyword evidence="8" id="KW-0472">Membrane</keyword>
<evidence type="ECO:0000256" key="1">
    <source>
        <dbReference type="ARBA" id="ARBA00004370"/>
    </source>
</evidence>
<dbReference type="EMBL" id="JBDPZC010000002">
    <property type="protein sequence ID" value="MEO3712574.1"/>
    <property type="molecule type" value="Genomic_DNA"/>
</dbReference>
<keyword evidence="3" id="KW-0964">Secreted</keyword>
<dbReference type="InterPro" id="IPR010566">
    <property type="entry name" value="Haemolys_ca-bd"/>
</dbReference>
<evidence type="ECO:0000256" key="9">
    <source>
        <dbReference type="SAM" id="MobiDB-lite"/>
    </source>
</evidence>
<dbReference type="PROSITE" id="PS00330">
    <property type="entry name" value="HEMOLYSIN_CALCIUM"/>
    <property type="match status" value="20"/>
</dbReference>
<comment type="subcellular location">
    <subcellularLocation>
        <location evidence="1">Membrane</location>
    </subcellularLocation>
    <subcellularLocation>
        <location evidence="2">Secreted</location>
    </subcellularLocation>
</comment>
<feature type="compositionally biased region" description="Acidic residues" evidence="9">
    <location>
        <begin position="1312"/>
        <end position="1324"/>
    </location>
</feature>
<feature type="domain" description="Haemolysin-type calcium binding-related" evidence="10">
    <location>
        <begin position="1702"/>
        <end position="1739"/>
    </location>
</feature>
<feature type="region of interest" description="Disordered" evidence="9">
    <location>
        <begin position="1769"/>
        <end position="1798"/>
    </location>
</feature>
<evidence type="ECO:0000256" key="2">
    <source>
        <dbReference type="ARBA" id="ARBA00004613"/>
    </source>
</evidence>
<feature type="region of interest" description="Disordered" evidence="9">
    <location>
        <begin position="2768"/>
        <end position="2787"/>
    </location>
</feature>
<sequence length="3408" mass="347966">MSAENTDVTPQALQTYTLLQIAAEAMFSEEHARTAAAPGAGATKLGMVAIGVLTKGNDHSSKMTTEQAKQFAEEWEVVSHQPNTATGFSATLFKWKGTQDDPIRGLKAGQYVISFRSTEFIEDYARDNVATNDLEVKTLGWAVGQISDMKTWWDSVKTEVGSSRLDVTGYSLGGHLATAFYEMNSSSVGKVYTFNGAGVGILKNGTSLATVVQDFQTRNQKDANRAVFTNPVALQLYVEFQDRYAAAGRPSLDDLKRDIARVYALAGQPIVPPPGERGEFRPRLPTQFALLADALSRIEAIERAAEFSQTIGDGKASPADIKDAGNIAGLRLDYQIAALRAKDQIAGAFGSSVKSTVLTYLFGTDVRTVRSDGSRPSFYDVYAASPPSAVANSQIHYGKATPVFIEDQPLYRGKVLGDIGSTFFKKGELRFLHDRYDLNDFGDTHSIVLIEDSLRVQNTLLALAAKTSPGTLEGLLRASSNAKATEASGTQGKADGDTMERFTDAMNWLLLGTKSKLSDGKTEKDRSLLEGGTWADIESRQRLETGLAPLKCLADTFKGTLTAKLSSHDMNGRRDFSAFLSAYILSPVVFGGQTAEAAAALETHLASKWSTVYGTWLADRNLAAASRDKGLETYTDTWIAKRNELTAAVLMRNTLNGDGLVLNQLPPSGRSLAASYRDVESGVSVVLAKDNESATSPLPEIVFGDSKADTLTGGSRNDYLFGGDGNDTITGGDGADWVEGNAGNDSLKGGDGADTLLGGAGDDWLSGGDSSADRLMGGIGSDVYAFTGKWGNDTVIDADGVGSLQVEGFEGGLPEGKLVYGSKSVYYSADNKVRYVVCPGSDGTQALLVLVRGSASAIRIEDWSPSRNFGITLVDSTTAPPTTRHAIGDVQKLTDKDGKFLIGGDFGYVTGSSVAMAQDVFNGNGAADELLGGLGNDGLAGQAGNDVIDGGDGDDLVIGGLGEDALAGGSGNDVIIGGEARFLYWAGAPGEYFTTLITAKEDPQLATKIVSGTAGGLALKSVGFTWAVERTDAERFSASTATFNGTVVTGSAGLYTNEGQLIGFRAADGEADAGGNVIDAGAGNDVVMAGASDDVVDGGEGDDDLLGMGGADVMSGGKGSDILWGDGLAVAGQLGATDSYGDDTLMGGEGNDAVVGQGGSDQLFGGDGDDQLNGDVIVDHEHQEVSLTPSSAHGNDVLDGGAGNDTVTADGGNDILLGGEGNDVMRGDGKAQTVPVGIHGEDYLDGGEGNDQLIGGGKNDTLLGGEGSDSMWGDDSDDDVPASAHGNDWMDGGAGNDFLKGGGGKDTLLGGEGDDQLEGDDELSDLPASAHDKDYLDGGAGKDKLFGYGGDDVLFGGAGDDALYGGDGNDTLTGGDGTDYLAGGAGDDTYVFSVADLAMTPEGVSEGIIDDEGINKVVITGGAPKQVQVVSGKLVLSFGTGQQLVVSNGAAGAVSTYEIDGASYSYGSLLAAFQPTAGTYTNSHTGTTTAIGSRGIDSLNGYGGKTVFFGGDGSDVMQGSGGQNTYVIGLGSGQKRIIDTSSKVDAEGKRLLNRIRFEDGITPSNVLLTNEGGLTLYVGSPDLSVQIEGGDLGNTAAATPIDEFEFADGTVLSFSQLLANGLEAIGTDGDDLQAGTAFVDRFYATTGKDTLRGGAGSDVYDWGLGAGEDTIEDSSTAADVDELRILTGLSASQLALGRVGDDLLIRVRDGSDSIKVVNHFTTSALDRLTFADGTVWNGAEIAAHVTNELTDLSDLYNGTAGDDFVDAKGGNDTVNAKQGNDQVNGGAGNDTLNGEAGNDLLIGGTGSDSLVGGDGNDTLDGRGDDAADALDGGAGADVYLLGRGSGADTLSDTGTDSGVDVIRLDAGITHADVKFDVTAAGTPMRLRIIGTNDSIAFAAPSLSSVNRGLERIEFADGTVWNREDWMSRYLLAQATPGNDTITGFYTRDSLAGGAGDDSLSGMEGDDSIDGGTGGDRLNGGDGNDTLDGGEGGDTLWGGAGDDLLRNGENMEGGSGNDRYQLEASDFNRQITEEADAISSADVLDISSYASLDNVQFTRLGNMLQVQTSSKPANISITDYFNGKSIESIVLSGGVTLSFTDVVARDARYQFTSRSDSIVGFGWNETLAGGAGNDSIEGQSGADLITGGVGNDALYGDAYLLGASDGNDTLDGGAGFDYLQGGGGNDTYLFGRGYDDDQITDLGGTDRIVLGAGILPSDLKLEKSGVDLVLVLTGGGTLRVKGVYDASGQRTAQAVEAIEFANGTVWDANAIAAATVVGVAPAILSGTSGNDSLTGTGANDSLTGGVGMDTLTGLGGNDTYYVSSGTSGQPSFSDDTVVEQAGGGYDRVVASSHYYTLPDNIEVLVWSPVTSWSGSGGARVLGKLTGNSLDNEINANDPNYGGAWIDGGAGADTMRGSSSFADVFVVDNAGDEVVDFGGAAAGRDLVRSSISYSLAGQEQVEDLTLTGTDAIAGTGNQLANVLAASVNTAANVLAGGAGDDSYVVDWVQGDQVVELADGGVDTVKVLSASNQSIVLGTAFSNVENLSVVGTSVTVVGSDEANVLSGEGGYVKIFGGAGDDVISLTSSYSTTVDGGAGNDTLRGIHLGTILFGRGSGNDIWTAGLGSGSKIQLSPGTQLSEVTVTRSGRTMVLSLGLGDSLRLEDLFPDASSVVPDGRLQSVVLSTGEEIPTAFFINRMVNGNPSQGTASPDALAGTAGADVLLGGAGNDTIYADDGNDSVDGGDDADILRGEAGHDSLIGGAGADTLLGGEGDDTLAGGSGDDTLQGGEGNDTYRFGRGDGVDTIEDLLGSGGRVLFTDLNLADLDFKADGEDILVKVKGTTDSLRISALLIADAKVDVFEFADGTIRSAAQMLAMVTRIEGTAGNDTLVGTRLGDQMFGLAGNDSLVGDSGNDILDGGVGTDTLNGGWGDDTYYVDVSGDVITEANGFGTDTVYASLTWTLGSNLENLVLTGGSALNGTGNTLPNRLQGNSAANTLNGGTGADTLLGAGGDDIYVVDNMDDTVVEVAGEGLDTVQSSVNYALPAYVEKLTLTGSGAITGTGNEMDNSITGNSGNNTLTGGAGADTLTGGAGSDTLIGGAGDDFYVLDLVTDVVKELENEGVDSVQVGVTYTLSTNVENLTLTGSTAASGTGNGLANSLTGNGAANTLTGGAGNDTLTGGAGNDTLVGGTGDDLYVLDVLGDVVTEQSGEGIDTVKIGVTYTLGLNVENLMLTGTAAVNGIGNTLDNVLTGNAGANSLTGAGGADTLDGGAGSDILMGGAGADTYRFGIGYGLDTIQENDSTSGVKDIVAFASGLAKADAQFTRSGNDLIVSIRNTTDKLTVTGWYLGGQYQVEEFRFADGSVVTASQAQGLVSAMAAFGGGSWAAMPNADIGSLRRDNMMLDMLSMPGI</sequence>
<dbReference type="InterPro" id="IPR003995">
    <property type="entry name" value="RTX_toxin_determinant-A"/>
</dbReference>
<evidence type="ECO:0000256" key="8">
    <source>
        <dbReference type="ARBA" id="ARBA00023136"/>
    </source>
</evidence>
<reference evidence="11 12" key="1">
    <citation type="submission" date="2024-05" db="EMBL/GenBank/DDBJ databases">
        <title>Roseateles sp. 2.12 16S ribosomal RNA gene Genome sequencing and assembly.</title>
        <authorList>
            <person name="Woo H."/>
        </authorList>
    </citation>
    <scope>NUCLEOTIDE SEQUENCE [LARGE SCALE GENOMIC DNA]</scope>
    <source>
        <strain evidence="11 12">2.12</strain>
    </source>
</reference>
<feature type="compositionally biased region" description="Gly residues" evidence="9">
    <location>
        <begin position="1292"/>
        <end position="1305"/>
    </location>
</feature>
<accession>A0ABV0GC79</accession>
<evidence type="ECO:0000256" key="7">
    <source>
        <dbReference type="ARBA" id="ARBA00023026"/>
    </source>
</evidence>
<evidence type="ECO:0000256" key="4">
    <source>
        <dbReference type="ARBA" id="ARBA00022656"/>
    </source>
</evidence>
<protein>
    <submittedName>
        <fullName evidence="11">Calcium-binding protein</fullName>
    </submittedName>
</protein>
<evidence type="ECO:0000256" key="5">
    <source>
        <dbReference type="ARBA" id="ARBA00022737"/>
    </source>
</evidence>
<evidence type="ECO:0000256" key="6">
    <source>
        <dbReference type="ARBA" id="ARBA00022837"/>
    </source>
</evidence>
<evidence type="ECO:0000313" key="11">
    <source>
        <dbReference type="EMBL" id="MEO3712574.1"/>
    </source>
</evidence>
<proteinExistence type="predicted"/>
<dbReference type="PANTHER" id="PTHR38340">
    <property type="entry name" value="S-LAYER PROTEIN"/>
    <property type="match status" value="1"/>
</dbReference>
<dbReference type="Pfam" id="PF06594">
    <property type="entry name" value="HCBP_related"/>
    <property type="match status" value="5"/>
</dbReference>
<dbReference type="InterPro" id="IPR029058">
    <property type="entry name" value="AB_hydrolase_fold"/>
</dbReference>
<dbReference type="SUPFAM" id="SSF51120">
    <property type="entry name" value="beta-Roll"/>
    <property type="match status" value="17"/>
</dbReference>
<dbReference type="RefSeq" id="WP_347608174.1">
    <property type="nucleotide sequence ID" value="NZ_JBDPZC010000002.1"/>
</dbReference>
<dbReference type="SUPFAM" id="SSF53474">
    <property type="entry name" value="alpha/beta-Hydrolases"/>
    <property type="match status" value="1"/>
</dbReference>
<dbReference type="InterPro" id="IPR050557">
    <property type="entry name" value="RTX_toxin/Mannuronan_C5-epim"/>
</dbReference>
<feature type="domain" description="Haemolysin-type calcium binding-related" evidence="10">
    <location>
        <begin position="2226"/>
        <end position="2268"/>
    </location>
</feature>
<dbReference type="Pfam" id="PF00353">
    <property type="entry name" value="HemolysinCabind"/>
    <property type="match status" value="26"/>
</dbReference>
<feature type="region of interest" description="Disordered" evidence="9">
    <location>
        <begin position="1262"/>
        <end position="1326"/>
    </location>
</feature>
<evidence type="ECO:0000256" key="3">
    <source>
        <dbReference type="ARBA" id="ARBA00022525"/>
    </source>
</evidence>
<dbReference type="PANTHER" id="PTHR38340:SF1">
    <property type="entry name" value="S-LAYER PROTEIN"/>
    <property type="match status" value="1"/>
</dbReference>
<dbReference type="PRINTS" id="PR01488">
    <property type="entry name" value="RTXTOXINA"/>
</dbReference>
<organism evidence="11 12">
    <name type="scientific">Roseateles flavus</name>
    <dbReference type="NCBI Taxonomy" id="3149041"/>
    <lineage>
        <taxon>Bacteria</taxon>
        <taxon>Pseudomonadati</taxon>
        <taxon>Pseudomonadota</taxon>
        <taxon>Betaproteobacteria</taxon>
        <taxon>Burkholderiales</taxon>
        <taxon>Sphaerotilaceae</taxon>
        <taxon>Roseateles</taxon>
    </lineage>
</organism>
<feature type="compositionally biased region" description="Polar residues" evidence="9">
    <location>
        <begin position="1772"/>
        <end position="1783"/>
    </location>
</feature>
<comment type="caution">
    <text evidence="11">The sequence shown here is derived from an EMBL/GenBank/DDBJ whole genome shotgun (WGS) entry which is preliminary data.</text>
</comment>
<dbReference type="PRINTS" id="PR00313">
    <property type="entry name" value="CABNDNGRPT"/>
</dbReference>
<keyword evidence="4" id="KW-0800">Toxin</keyword>
<dbReference type="Gene3D" id="2.160.20.160">
    <property type="match status" value="1"/>
</dbReference>
<feature type="domain" description="Haemolysin-type calcium binding-related" evidence="10">
    <location>
        <begin position="2831"/>
        <end position="2865"/>
    </location>
</feature>
<keyword evidence="12" id="KW-1185">Reference proteome</keyword>
<name>A0ABV0GC79_9BURK</name>